<evidence type="ECO:0000256" key="2">
    <source>
        <dbReference type="ARBA" id="ARBA00022723"/>
    </source>
</evidence>
<gene>
    <name evidence="8" type="ORF">K505DRAFT_218248</name>
</gene>
<dbReference type="AlphaFoldDB" id="A0A6A6XTL7"/>
<keyword evidence="4" id="KW-0862">Zinc</keyword>
<dbReference type="Pfam" id="PF00645">
    <property type="entry name" value="zf-PARP"/>
    <property type="match status" value="2"/>
</dbReference>
<keyword evidence="9" id="KW-1185">Reference proteome</keyword>
<evidence type="ECO:0000256" key="5">
    <source>
        <dbReference type="ARBA" id="ARBA00023242"/>
    </source>
</evidence>
<evidence type="ECO:0000259" key="7">
    <source>
        <dbReference type="PROSITE" id="PS50064"/>
    </source>
</evidence>
<evidence type="ECO:0000313" key="9">
    <source>
        <dbReference type="Proteomes" id="UP000799757"/>
    </source>
</evidence>
<sequence>DDGGPKYRIEHSTSGKAGCQQAKCKREGVKIAKGELRLGTNGWWEQEQKFIMTWKHWGCVTPAQVKGLKLIASDKPKAVPGFAELSAESQEQVRLAFDQEKVVDKEFKDIRLDLAKGSYQDDGEIRNVVGYKVEVAPSGRAGCRNPMCKDKGVKILKGELRLGFATMWEEYTSWAYKHWRCITPTEIGALQDAHDHGMLKGIVNIPEHYYNVVIESIDSGEVIEPLMPEAPPPKIPKSGKSRTSK</sequence>
<evidence type="ECO:0000256" key="3">
    <source>
        <dbReference type="ARBA" id="ARBA00022771"/>
    </source>
</evidence>
<keyword evidence="3" id="KW-0863">Zinc-finger</keyword>
<dbReference type="OrthoDB" id="429950at2759"/>
<evidence type="ECO:0000256" key="6">
    <source>
        <dbReference type="SAM" id="MobiDB-lite"/>
    </source>
</evidence>
<dbReference type="GO" id="GO:0003677">
    <property type="term" value="F:DNA binding"/>
    <property type="evidence" value="ECO:0007669"/>
    <property type="project" value="InterPro"/>
</dbReference>
<dbReference type="Proteomes" id="UP000799757">
    <property type="component" value="Unassembled WGS sequence"/>
</dbReference>
<dbReference type="GO" id="GO:0008270">
    <property type="term" value="F:zinc ion binding"/>
    <property type="evidence" value="ECO:0007669"/>
    <property type="project" value="UniProtKB-KW"/>
</dbReference>
<dbReference type="PROSITE" id="PS50064">
    <property type="entry name" value="ZF_PARP_2"/>
    <property type="match status" value="1"/>
</dbReference>
<dbReference type="GO" id="GO:0005634">
    <property type="term" value="C:nucleus"/>
    <property type="evidence" value="ECO:0007669"/>
    <property type="project" value="UniProtKB-SubCell"/>
</dbReference>
<keyword evidence="2" id="KW-0479">Metal-binding</keyword>
<accession>A0A6A6XTL7</accession>
<dbReference type="EMBL" id="MU001758">
    <property type="protein sequence ID" value="KAF2799810.1"/>
    <property type="molecule type" value="Genomic_DNA"/>
</dbReference>
<feature type="region of interest" description="Disordered" evidence="6">
    <location>
        <begin position="225"/>
        <end position="245"/>
    </location>
</feature>
<dbReference type="InterPro" id="IPR036957">
    <property type="entry name" value="Znf_PARP_sf"/>
</dbReference>
<dbReference type="SUPFAM" id="SSF57716">
    <property type="entry name" value="Glucocorticoid receptor-like (DNA-binding domain)"/>
    <property type="match status" value="2"/>
</dbReference>
<evidence type="ECO:0000256" key="1">
    <source>
        <dbReference type="ARBA" id="ARBA00004123"/>
    </source>
</evidence>
<proteinExistence type="predicted"/>
<feature type="domain" description="PARP-type" evidence="7">
    <location>
        <begin position="7"/>
        <end position="101"/>
    </location>
</feature>
<dbReference type="SMART" id="SM01336">
    <property type="entry name" value="zf-PARP"/>
    <property type="match status" value="2"/>
</dbReference>
<evidence type="ECO:0000256" key="4">
    <source>
        <dbReference type="ARBA" id="ARBA00022833"/>
    </source>
</evidence>
<protein>
    <submittedName>
        <fullName evidence="8">Zf-PARP-domain-containing protein</fullName>
    </submittedName>
</protein>
<name>A0A6A6XTL7_9PLEO</name>
<keyword evidence="5" id="KW-0539">Nucleus</keyword>
<feature type="non-terminal residue" evidence="8">
    <location>
        <position position="245"/>
    </location>
</feature>
<feature type="non-terminal residue" evidence="8">
    <location>
        <position position="1"/>
    </location>
</feature>
<reference evidence="8" key="1">
    <citation type="journal article" date="2020" name="Stud. Mycol.">
        <title>101 Dothideomycetes genomes: a test case for predicting lifestyles and emergence of pathogens.</title>
        <authorList>
            <person name="Haridas S."/>
            <person name="Albert R."/>
            <person name="Binder M."/>
            <person name="Bloem J."/>
            <person name="Labutti K."/>
            <person name="Salamov A."/>
            <person name="Andreopoulos B."/>
            <person name="Baker S."/>
            <person name="Barry K."/>
            <person name="Bills G."/>
            <person name="Bluhm B."/>
            <person name="Cannon C."/>
            <person name="Castanera R."/>
            <person name="Culley D."/>
            <person name="Daum C."/>
            <person name="Ezra D."/>
            <person name="Gonzalez J."/>
            <person name="Henrissat B."/>
            <person name="Kuo A."/>
            <person name="Liang C."/>
            <person name="Lipzen A."/>
            <person name="Lutzoni F."/>
            <person name="Magnuson J."/>
            <person name="Mondo S."/>
            <person name="Nolan M."/>
            <person name="Ohm R."/>
            <person name="Pangilinan J."/>
            <person name="Park H.-J."/>
            <person name="Ramirez L."/>
            <person name="Alfaro M."/>
            <person name="Sun H."/>
            <person name="Tritt A."/>
            <person name="Yoshinaga Y."/>
            <person name="Zwiers L.-H."/>
            <person name="Turgeon B."/>
            <person name="Goodwin S."/>
            <person name="Spatafora J."/>
            <person name="Crous P."/>
            <person name="Grigoriev I."/>
        </authorList>
    </citation>
    <scope>NUCLEOTIDE SEQUENCE</scope>
    <source>
        <strain evidence="8">CBS 109.77</strain>
    </source>
</reference>
<dbReference type="InterPro" id="IPR001510">
    <property type="entry name" value="Znf_PARP"/>
</dbReference>
<comment type="subcellular location">
    <subcellularLocation>
        <location evidence="1">Nucleus</location>
    </subcellularLocation>
</comment>
<organism evidence="8 9">
    <name type="scientific">Melanomma pulvis-pyrius CBS 109.77</name>
    <dbReference type="NCBI Taxonomy" id="1314802"/>
    <lineage>
        <taxon>Eukaryota</taxon>
        <taxon>Fungi</taxon>
        <taxon>Dikarya</taxon>
        <taxon>Ascomycota</taxon>
        <taxon>Pezizomycotina</taxon>
        <taxon>Dothideomycetes</taxon>
        <taxon>Pleosporomycetidae</taxon>
        <taxon>Pleosporales</taxon>
        <taxon>Melanommataceae</taxon>
        <taxon>Melanomma</taxon>
    </lineage>
</organism>
<dbReference type="Gene3D" id="3.30.1740.10">
    <property type="entry name" value="Zinc finger, PARP-type"/>
    <property type="match status" value="2"/>
</dbReference>
<evidence type="ECO:0000313" key="8">
    <source>
        <dbReference type="EMBL" id="KAF2799810.1"/>
    </source>
</evidence>